<evidence type="ECO:0000256" key="1">
    <source>
        <dbReference type="SAM" id="Coils"/>
    </source>
</evidence>
<evidence type="ECO:0000313" key="2">
    <source>
        <dbReference type="EMBL" id="KAJ1198406.1"/>
    </source>
</evidence>
<keyword evidence="3" id="KW-1185">Reference proteome</keyword>
<proteinExistence type="predicted"/>
<accession>A0AAV7VBY4</accession>
<sequence>MEQYATWRVEFMAAIQGSPVALEGKIEMMALEVNLLCVNLRRVTDKVQGDIEDIESLEQRLATLQRDEAGFAATTGEVVRIQP</sequence>
<protein>
    <submittedName>
        <fullName evidence="2">Uncharacterized protein</fullName>
    </submittedName>
</protein>
<dbReference type="EMBL" id="JANPWB010000003">
    <property type="protein sequence ID" value="KAJ1198406.1"/>
    <property type="molecule type" value="Genomic_DNA"/>
</dbReference>
<dbReference type="Proteomes" id="UP001066276">
    <property type="component" value="Chromosome 2_1"/>
</dbReference>
<name>A0AAV7VBY4_PLEWA</name>
<comment type="caution">
    <text evidence="2">The sequence shown here is derived from an EMBL/GenBank/DDBJ whole genome shotgun (WGS) entry which is preliminary data.</text>
</comment>
<evidence type="ECO:0000313" key="3">
    <source>
        <dbReference type="Proteomes" id="UP001066276"/>
    </source>
</evidence>
<dbReference type="AlphaFoldDB" id="A0AAV7VBY4"/>
<reference evidence="2" key="1">
    <citation type="journal article" date="2022" name="bioRxiv">
        <title>Sequencing and chromosome-scale assembly of the giantPleurodeles waltlgenome.</title>
        <authorList>
            <person name="Brown T."/>
            <person name="Elewa A."/>
            <person name="Iarovenko S."/>
            <person name="Subramanian E."/>
            <person name="Araus A.J."/>
            <person name="Petzold A."/>
            <person name="Susuki M."/>
            <person name="Suzuki K.-i.T."/>
            <person name="Hayashi T."/>
            <person name="Toyoda A."/>
            <person name="Oliveira C."/>
            <person name="Osipova E."/>
            <person name="Leigh N.D."/>
            <person name="Simon A."/>
            <person name="Yun M.H."/>
        </authorList>
    </citation>
    <scope>NUCLEOTIDE SEQUENCE</scope>
    <source>
        <strain evidence="2">20211129_DDA</strain>
        <tissue evidence="2">Liver</tissue>
    </source>
</reference>
<organism evidence="2 3">
    <name type="scientific">Pleurodeles waltl</name>
    <name type="common">Iberian ribbed newt</name>
    <dbReference type="NCBI Taxonomy" id="8319"/>
    <lineage>
        <taxon>Eukaryota</taxon>
        <taxon>Metazoa</taxon>
        <taxon>Chordata</taxon>
        <taxon>Craniata</taxon>
        <taxon>Vertebrata</taxon>
        <taxon>Euteleostomi</taxon>
        <taxon>Amphibia</taxon>
        <taxon>Batrachia</taxon>
        <taxon>Caudata</taxon>
        <taxon>Salamandroidea</taxon>
        <taxon>Salamandridae</taxon>
        <taxon>Pleurodelinae</taxon>
        <taxon>Pleurodeles</taxon>
    </lineage>
</organism>
<gene>
    <name evidence="2" type="ORF">NDU88_002247</name>
</gene>
<keyword evidence="1" id="KW-0175">Coiled coil</keyword>
<feature type="coiled-coil region" evidence="1">
    <location>
        <begin position="40"/>
        <end position="67"/>
    </location>
</feature>